<dbReference type="AlphaFoldDB" id="K1LE96"/>
<keyword evidence="1" id="KW-0597">Phosphoprotein</keyword>
<dbReference type="EMBL" id="AMGM01000008">
    <property type="protein sequence ID" value="EKB50507.1"/>
    <property type="molecule type" value="Genomic_DNA"/>
</dbReference>
<organism evidence="3 4">
    <name type="scientific">Cecembia lonarensis (strain CCUG 58316 / KCTC 22772 / LW9)</name>
    <dbReference type="NCBI Taxonomy" id="1225176"/>
    <lineage>
        <taxon>Bacteria</taxon>
        <taxon>Pseudomonadati</taxon>
        <taxon>Bacteroidota</taxon>
        <taxon>Cytophagia</taxon>
        <taxon>Cytophagales</taxon>
        <taxon>Cyclobacteriaceae</taxon>
        <taxon>Cecembia</taxon>
    </lineage>
</organism>
<dbReference type="OrthoDB" id="1524091at2"/>
<evidence type="ECO:0000313" key="3">
    <source>
        <dbReference type="EMBL" id="EKB50507.1"/>
    </source>
</evidence>
<dbReference type="InterPro" id="IPR011006">
    <property type="entry name" value="CheY-like_superfamily"/>
</dbReference>
<evidence type="ECO:0000313" key="4">
    <source>
        <dbReference type="Proteomes" id="UP000004478"/>
    </source>
</evidence>
<feature type="domain" description="Response regulatory" evidence="2">
    <location>
        <begin position="5"/>
        <end position="128"/>
    </location>
</feature>
<gene>
    <name evidence="3" type="ORF">B879_00889</name>
</gene>
<dbReference type="Pfam" id="PF00072">
    <property type="entry name" value="Response_reg"/>
    <property type="match status" value="1"/>
</dbReference>
<dbReference type="PANTHER" id="PTHR44520:SF2">
    <property type="entry name" value="RESPONSE REGULATOR RCP1"/>
    <property type="match status" value="1"/>
</dbReference>
<evidence type="ECO:0000256" key="1">
    <source>
        <dbReference type="PROSITE-ProRule" id="PRU00169"/>
    </source>
</evidence>
<evidence type="ECO:0000259" key="2">
    <source>
        <dbReference type="PROSITE" id="PS50110"/>
    </source>
</evidence>
<comment type="caution">
    <text evidence="3">The sequence shown here is derived from an EMBL/GenBank/DDBJ whole genome shotgun (WGS) entry which is preliminary data.</text>
</comment>
<dbReference type="RefSeq" id="WP_009183933.1">
    <property type="nucleotide sequence ID" value="NZ_AMGM01000008.1"/>
</dbReference>
<name>K1LE96_CECL9</name>
<dbReference type="Proteomes" id="UP000004478">
    <property type="component" value="Unassembled WGS sequence"/>
</dbReference>
<accession>K1LE96</accession>
<dbReference type="SUPFAM" id="SSF52172">
    <property type="entry name" value="CheY-like"/>
    <property type="match status" value="1"/>
</dbReference>
<sequence>MKEFEVLLVDDDPITHLMNRHILESIDQDITTKTFDDGQEFLDYLNENHDSSKCFFVLLDLNMPVKNGRAVLQEIQYMDIAFDLYVVILSSSLLEEDKKLVHEFPFLIDFLEKPMRKEDIKGLIEQHIIPCFSNH</sequence>
<reference evidence="3 4" key="1">
    <citation type="journal article" date="2012" name="J. Bacteriol.">
        <title>Draft Genome Sequence of Cecembia lonarensis Strain LW9T, Isolated from Lonar Lake, a Haloalkaline Lake in India.</title>
        <authorList>
            <person name="Shivaji S."/>
            <person name="Ara S."/>
            <person name="Singh A."/>
            <person name="Pinnaka A.K."/>
        </authorList>
    </citation>
    <scope>NUCLEOTIDE SEQUENCE [LARGE SCALE GENOMIC DNA]</scope>
    <source>
        <strain evidence="3 4">LW9</strain>
    </source>
</reference>
<dbReference type="InterPro" id="IPR052893">
    <property type="entry name" value="TCS_response_regulator"/>
</dbReference>
<dbReference type="GO" id="GO:0000160">
    <property type="term" value="P:phosphorelay signal transduction system"/>
    <property type="evidence" value="ECO:0007669"/>
    <property type="project" value="InterPro"/>
</dbReference>
<dbReference type="Gene3D" id="3.40.50.2300">
    <property type="match status" value="1"/>
</dbReference>
<dbReference type="PANTHER" id="PTHR44520">
    <property type="entry name" value="RESPONSE REGULATOR RCP1-RELATED"/>
    <property type="match status" value="1"/>
</dbReference>
<dbReference type="SMART" id="SM00448">
    <property type="entry name" value="REC"/>
    <property type="match status" value="1"/>
</dbReference>
<protein>
    <submittedName>
        <fullName evidence="3">Response regulator receiver domain protein</fullName>
    </submittedName>
</protein>
<keyword evidence="4" id="KW-1185">Reference proteome</keyword>
<dbReference type="InterPro" id="IPR001789">
    <property type="entry name" value="Sig_transdc_resp-reg_receiver"/>
</dbReference>
<dbReference type="PROSITE" id="PS50110">
    <property type="entry name" value="RESPONSE_REGULATORY"/>
    <property type="match status" value="1"/>
</dbReference>
<proteinExistence type="predicted"/>
<feature type="modified residue" description="4-aspartylphosphate" evidence="1">
    <location>
        <position position="60"/>
    </location>
</feature>